<dbReference type="GO" id="GO:0008745">
    <property type="term" value="F:N-acetylmuramoyl-L-alanine amidase activity"/>
    <property type="evidence" value="ECO:0007669"/>
    <property type="project" value="UniProtKB-EC"/>
</dbReference>
<keyword evidence="3" id="KW-1185">Reference proteome</keyword>
<name>A0A2T0BRW0_9CLOT</name>
<dbReference type="EC" id="3.5.1.28" evidence="2"/>
<dbReference type="Proteomes" id="UP000237798">
    <property type="component" value="Unassembled WGS sequence"/>
</dbReference>
<evidence type="ECO:0000259" key="1">
    <source>
        <dbReference type="Pfam" id="PF07532"/>
    </source>
</evidence>
<keyword evidence="2" id="KW-0378">Hydrolase</keyword>
<proteinExistence type="predicted"/>
<feature type="domain" description="Bacterial Ig-like" evidence="1">
    <location>
        <begin position="413"/>
        <end position="470"/>
    </location>
</feature>
<dbReference type="AlphaFoldDB" id="A0A2T0BRW0"/>
<sequence length="481" mass="52522">MYMEDIKFFNVFGSRKLRLAAVLTVFILSAGFTKVHAQVDIDRYSGTDRYETAAKVCQDGWKESSDYAVLVNGENFPDALSAAPLAKKYDAPILLMGNDSLSPYTSVELSRLNVKNAFIVGGKGVISQSVEDAVKSRGIKVTRLGGSDRYETSIEVAKKLGNANQIAVVNGDNFYDGISMAPIAALKGMPIVLTTRDNIPDSTAKFLNGKKKADAVYVIGGQTQISDDILKVIPQCKRIGDGDIFSRNIDIIDAFKSELNTSTVYIASDRAFPDSLVASAIASRTASPIVFVDDYVPNAIYNFLKSEIVSNMKILGGGGSVSYSIENELKSIPLSVSYVNNFTDTIWQNDKYIPRSTVLVTADAGVVKDVPVTWNLSKINTSNPGKFVLYGKIEGSDKQVTATLIVKPIPVEIEDVSKEIYSGNNYTLPKTVKAKMSDGDTKNVEVTWEYGEQNTKDSGIYTFYGTVEKYSKKVKLMLTVI</sequence>
<dbReference type="InterPro" id="IPR011081">
    <property type="entry name" value="Big_4"/>
</dbReference>
<feature type="domain" description="Bacterial Ig-like" evidence="1">
    <location>
        <begin position="340"/>
        <end position="395"/>
    </location>
</feature>
<evidence type="ECO:0000313" key="2">
    <source>
        <dbReference type="EMBL" id="PRR86628.1"/>
    </source>
</evidence>
<reference evidence="2 3" key="1">
    <citation type="submission" date="2018-03" db="EMBL/GenBank/DDBJ databases">
        <title>Genome sequence of Clostridium luticellarii DSM 29923.</title>
        <authorList>
            <person name="Poehlein A."/>
            <person name="Daniel R."/>
        </authorList>
    </citation>
    <scope>NUCLEOTIDE SEQUENCE [LARGE SCALE GENOMIC DNA]</scope>
    <source>
        <strain evidence="2 3">DSM 29923</strain>
    </source>
</reference>
<dbReference type="InterPro" id="IPR007253">
    <property type="entry name" value="Cell_wall-bd_2"/>
</dbReference>
<dbReference type="PANTHER" id="PTHR30032">
    <property type="entry name" value="N-ACETYLMURAMOYL-L-ALANINE AMIDASE-RELATED"/>
    <property type="match status" value="1"/>
</dbReference>
<evidence type="ECO:0000313" key="3">
    <source>
        <dbReference type="Proteomes" id="UP000237798"/>
    </source>
</evidence>
<protein>
    <submittedName>
        <fullName evidence="2">N-acetylmuramoyl-L-alanine amidase LytC</fullName>
        <ecNumber evidence="2">3.5.1.28</ecNumber>
    </submittedName>
</protein>
<comment type="caution">
    <text evidence="2">The sequence shown here is derived from an EMBL/GenBank/DDBJ whole genome shotgun (WGS) entry which is preliminary data.</text>
</comment>
<dbReference type="EMBL" id="PVXP01000003">
    <property type="protein sequence ID" value="PRR86628.1"/>
    <property type="molecule type" value="Genomic_DNA"/>
</dbReference>
<dbReference type="PANTHER" id="PTHR30032:SF8">
    <property type="entry name" value="GERMINATION-SPECIFIC N-ACETYLMURAMOYL-L-ALANINE AMIDASE"/>
    <property type="match status" value="1"/>
</dbReference>
<gene>
    <name evidence="2" type="primary">lytC_2</name>
    <name evidence="2" type="ORF">CLLU_04290</name>
</gene>
<dbReference type="Gene3D" id="3.40.50.12090">
    <property type="match status" value="1"/>
</dbReference>
<dbReference type="InterPro" id="IPR051922">
    <property type="entry name" value="Bact_Sporulation_Assoc"/>
</dbReference>
<dbReference type="Pfam" id="PF04122">
    <property type="entry name" value="CW_binding_2"/>
    <property type="match status" value="3"/>
</dbReference>
<accession>A0A2T0BRW0</accession>
<organism evidence="2 3">
    <name type="scientific">Clostridium luticellarii</name>
    <dbReference type="NCBI Taxonomy" id="1691940"/>
    <lineage>
        <taxon>Bacteria</taxon>
        <taxon>Bacillati</taxon>
        <taxon>Bacillota</taxon>
        <taxon>Clostridia</taxon>
        <taxon>Eubacteriales</taxon>
        <taxon>Clostridiaceae</taxon>
        <taxon>Clostridium</taxon>
    </lineage>
</organism>
<dbReference type="Pfam" id="PF07532">
    <property type="entry name" value="Big_4"/>
    <property type="match status" value="2"/>
</dbReference>